<name>A0A1T2LCN3_9GAMM</name>
<keyword evidence="1" id="KW-0812">Transmembrane</keyword>
<accession>A0A1T2LCN3</accession>
<reference evidence="2 3" key="1">
    <citation type="submission" date="2016-11" db="EMBL/GenBank/DDBJ databases">
        <title>Mixed transmission modes and dynamic genome evolution in an obligate animal-bacterial symbiosis.</title>
        <authorList>
            <person name="Russell S.L."/>
            <person name="Corbett-Detig R.B."/>
            <person name="Cavanaugh C.M."/>
        </authorList>
    </citation>
    <scope>NUCLEOTIDE SEQUENCE [LARGE SCALE GENOMIC DNA]</scope>
    <source>
        <strain evidence="2">Sp-SM6</strain>
    </source>
</reference>
<keyword evidence="1" id="KW-1133">Transmembrane helix</keyword>
<organism evidence="2 3">
    <name type="scientific">Solemya elarraichensis gill symbiont</name>
    <dbReference type="NCBI Taxonomy" id="1918949"/>
    <lineage>
        <taxon>Bacteria</taxon>
        <taxon>Pseudomonadati</taxon>
        <taxon>Pseudomonadota</taxon>
        <taxon>Gammaproteobacteria</taxon>
        <taxon>sulfur-oxidizing symbionts</taxon>
    </lineage>
</organism>
<comment type="caution">
    <text evidence="2">The sequence shown here is derived from an EMBL/GenBank/DDBJ whole genome shotgun (WGS) entry which is preliminary data.</text>
</comment>
<gene>
    <name evidence="2" type="ORF">BOW52_01450</name>
</gene>
<proteinExistence type="predicted"/>
<feature type="transmembrane region" description="Helical" evidence="1">
    <location>
        <begin position="45"/>
        <end position="66"/>
    </location>
</feature>
<evidence type="ECO:0000313" key="3">
    <source>
        <dbReference type="Proteomes" id="UP000190198"/>
    </source>
</evidence>
<protein>
    <recommendedName>
        <fullName evidence="4">Antitermination protein NusG</fullName>
    </recommendedName>
</protein>
<evidence type="ECO:0000256" key="1">
    <source>
        <dbReference type="SAM" id="Phobius"/>
    </source>
</evidence>
<keyword evidence="3" id="KW-1185">Reference proteome</keyword>
<dbReference type="Proteomes" id="UP000190198">
    <property type="component" value="Unassembled WGS sequence"/>
</dbReference>
<dbReference type="AlphaFoldDB" id="A0A1T2LCN3"/>
<feature type="transmembrane region" description="Helical" evidence="1">
    <location>
        <begin position="6"/>
        <end position="24"/>
    </location>
</feature>
<sequence>MYTVRMITKILLTIAVIIVVMLMFRRKAPRSGPQTIEATNDNKRALKIAAVVAVGVMIAGAALWMLTSWRDATEIVEVRVVNSQTGDSVLYQAHRNDIDDRSFRTVKGVRVVLAETERLEVSDEGRY</sequence>
<dbReference type="EMBL" id="MPRK01000012">
    <property type="protein sequence ID" value="OOZ42804.1"/>
    <property type="molecule type" value="Genomic_DNA"/>
</dbReference>
<evidence type="ECO:0000313" key="2">
    <source>
        <dbReference type="EMBL" id="OOZ42804.1"/>
    </source>
</evidence>
<evidence type="ECO:0008006" key="4">
    <source>
        <dbReference type="Google" id="ProtNLM"/>
    </source>
</evidence>
<keyword evidence="1" id="KW-0472">Membrane</keyword>